<feature type="compositionally biased region" description="Polar residues" evidence="1">
    <location>
        <begin position="34"/>
        <end position="50"/>
    </location>
</feature>
<feature type="region of interest" description="Disordered" evidence="1">
    <location>
        <begin position="34"/>
        <end position="72"/>
    </location>
</feature>
<name>R7Z4H4_CONA1</name>
<dbReference type="HOGENOM" id="CLU_032674_1_1_1"/>
<organism evidence="3 4">
    <name type="scientific">Coniosporium apollinis (strain CBS 100218)</name>
    <name type="common">Rock-inhabiting black yeast</name>
    <dbReference type="NCBI Taxonomy" id="1168221"/>
    <lineage>
        <taxon>Eukaryota</taxon>
        <taxon>Fungi</taxon>
        <taxon>Dikarya</taxon>
        <taxon>Ascomycota</taxon>
        <taxon>Pezizomycotina</taxon>
        <taxon>Dothideomycetes</taxon>
        <taxon>Dothideomycetes incertae sedis</taxon>
        <taxon>Coniosporium</taxon>
    </lineage>
</organism>
<feature type="region of interest" description="Disordered" evidence="1">
    <location>
        <begin position="324"/>
        <end position="349"/>
    </location>
</feature>
<keyword evidence="2" id="KW-1133">Transmembrane helix</keyword>
<keyword evidence="4" id="KW-1185">Reference proteome</keyword>
<keyword evidence="2" id="KW-0472">Membrane</keyword>
<dbReference type="eggNOG" id="ENOG502SPVY">
    <property type="taxonomic scope" value="Eukaryota"/>
</dbReference>
<evidence type="ECO:0000256" key="1">
    <source>
        <dbReference type="SAM" id="MobiDB-lite"/>
    </source>
</evidence>
<feature type="compositionally biased region" description="Low complexity" evidence="1">
    <location>
        <begin position="8"/>
        <end position="20"/>
    </location>
</feature>
<dbReference type="OrthoDB" id="5417811at2759"/>
<dbReference type="OMA" id="RSPLFAW"/>
<accession>R7Z4H4</accession>
<dbReference type="AlphaFoldDB" id="R7Z4H4"/>
<protein>
    <submittedName>
        <fullName evidence="3">Uncharacterized protein</fullName>
    </submittedName>
</protein>
<dbReference type="Proteomes" id="UP000016924">
    <property type="component" value="Unassembled WGS sequence"/>
</dbReference>
<proteinExistence type="predicted"/>
<gene>
    <name evidence="3" type="ORF">W97_08261</name>
</gene>
<dbReference type="EMBL" id="JH767604">
    <property type="protein sequence ID" value="EON69003.1"/>
    <property type="molecule type" value="Genomic_DNA"/>
</dbReference>
<evidence type="ECO:0000313" key="3">
    <source>
        <dbReference type="EMBL" id="EON69003.1"/>
    </source>
</evidence>
<dbReference type="RefSeq" id="XP_007784320.1">
    <property type="nucleotide sequence ID" value="XM_007786130.1"/>
</dbReference>
<feature type="transmembrane region" description="Helical" evidence="2">
    <location>
        <begin position="172"/>
        <end position="192"/>
    </location>
</feature>
<keyword evidence="2" id="KW-0812">Transmembrane</keyword>
<evidence type="ECO:0000256" key="2">
    <source>
        <dbReference type="SAM" id="Phobius"/>
    </source>
</evidence>
<evidence type="ECO:0000313" key="4">
    <source>
        <dbReference type="Proteomes" id="UP000016924"/>
    </source>
</evidence>
<dbReference type="GeneID" id="19905572"/>
<reference evidence="4" key="1">
    <citation type="submission" date="2012-06" db="EMBL/GenBank/DDBJ databases">
        <title>The genome sequence of Coniosporium apollinis CBS 100218.</title>
        <authorList>
            <consortium name="The Broad Institute Genome Sequencing Platform"/>
            <person name="Cuomo C."/>
            <person name="Gorbushina A."/>
            <person name="Noack S."/>
            <person name="Walker B."/>
            <person name="Young S.K."/>
            <person name="Zeng Q."/>
            <person name="Gargeya S."/>
            <person name="Fitzgerald M."/>
            <person name="Haas B."/>
            <person name="Abouelleil A."/>
            <person name="Alvarado L."/>
            <person name="Arachchi H.M."/>
            <person name="Berlin A.M."/>
            <person name="Chapman S.B."/>
            <person name="Goldberg J."/>
            <person name="Griggs A."/>
            <person name="Gujja S."/>
            <person name="Hansen M."/>
            <person name="Howarth C."/>
            <person name="Imamovic A."/>
            <person name="Larimer J."/>
            <person name="McCowan C."/>
            <person name="Montmayeur A."/>
            <person name="Murphy C."/>
            <person name="Neiman D."/>
            <person name="Pearson M."/>
            <person name="Priest M."/>
            <person name="Roberts A."/>
            <person name="Saif S."/>
            <person name="Shea T."/>
            <person name="Sisk P."/>
            <person name="Sykes S."/>
            <person name="Wortman J."/>
            <person name="Nusbaum C."/>
            <person name="Birren B."/>
        </authorList>
    </citation>
    <scope>NUCLEOTIDE SEQUENCE [LARGE SCALE GENOMIC DNA]</scope>
    <source>
        <strain evidence="4">CBS 100218</strain>
    </source>
</reference>
<feature type="region of interest" description="Disordered" evidence="1">
    <location>
        <begin position="1"/>
        <end position="20"/>
    </location>
</feature>
<sequence length="380" mass="42104">MALPYFHSSPSRASESPSRFSTVHVNVRSMLRSSSVYSRPTVSASNNSTPKIPPFGFLRRQNSPPSAPPPQPEIIEVSRDSLYSDAHIQSRHPTTIWSPAYRDEEEVLVFNEPEPAHTQRPRQYSAVDEETEQLAVYIQRQARRRQRRAWVRKRKGGSKGFPPGRAAVRRKCILCVISGTLLTVILTIYLALTLTSDPVPQEVHILGLLGILATTIVFAHSLIRLCMLAQRPAKVSSQRRVAGRNGREGFVPEEPIPVYLAQDEEGSEHDHDHFEAEADILCEEKEAATVKAPPPAYGLWRHSVRANPDFLHWVPARSISKTAPRVGRETVPVKRQATGSSGARPPSYASDDGVAYVVQAVPRSTAPGPGVVAVHPAYRY</sequence>
<feature type="transmembrane region" description="Helical" evidence="2">
    <location>
        <begin position="204"/>
        <end position="223"/>
    </location>
</feature>